<name>A0A2T4AQ46_TRIHA</name>
<feature type="signal peptide" evidence="1">
    <location>
        <begin position="1"/>
        <end position="20"/>
    </location>
</feature>
<keyword evidence="3" id="KW-1185">Reference proteome</keyword>
<proteinExistence type="predicted"/>
<dbReference type="AlphaFoldDB" id="A0A2T4AQ46"/>
<dbReference type="EMBL" id="KZ679676">
    <property type="protein sequence ID" value="PTB59181.1"/>
    <property type="molecule type" value="Genomic_DNA"/>
</dbReference>
<evidence type="ECO:0000313" key="3">
    <source>
        <dbReference type="Proteomes" id="UP000241690"/>
    </source>
</evidence>
<dbReference type="Proteomes" id="UP000241690">
    <property type="component" value="Unassembled WGS sequence"/>
</dbReference>
<feature type="chain" id="PRO_5015518489" description="Hydrophobin" evidence="1">
    <location>
        <begin position="21"/>
        <end position="78"/>
    </location>
</feature>
<gene>
    <name evidence="2" type="ORF">M431DRAFT_1820</name>
</gene>
<evidence type="ECO:0000313" key="2">
    <source>
        <dbReference type="EMBL" id="PTB59181.1"/>
    </source>
</evidence>
<reference evidence="2 3" key="1">
    <citation type="submission" date="2016-07" db="EMBL/GenBank/DDBJ databases">
        <title>Multiple horizontal gene transfer events from other fungi enriched the ability of initially mycotrophic Trichoderma (Ascomycota) to feed on dead plant biomass.</title>
        <authorList>
            <consortium name="DOE Joint Genome Institute"/>
            <person name="Aerts A."/>
            <person name="Atanasova L."/>
            <person name="Chenthamara K."/>
            <person name="Zhang J."/>
            <person name="Grujic M."/>
            <person name="Henrissat B."/>
            <person name="Kuo A."/>
            <person name="Salamov A."/>
            <person name="Lipzen A."/>
            <person name="Labutti K."/>
            <person name="Barry K."/>
            <person name="Miao Y."/>
            <person name="Rahimi M.J."/>
            <person name="Shen Q."/>
            <person name="Grigoriev I.V."/>
            <person name="Kubicek C.P."/>
            <person name="Druzhinina I.S."/>
        </authorList>
    </citation>
    <scope>NUCLEOTIDE SEQUENCE [LARGE SCALE GENOMIC DNA]</scope>
    <source>
        <strain evidence="2 3">CBS 226.95</strain>
    </source>
</reference>
<accession>A0A2T4AQ46</accession>
<protein>
    <recommendedName>
        <fullName evidence="4">Hydrophobin</fullName>
    </recommendedName>
</protein>
<organism evidence="2 3">
    <name type="scientific">Trichoderma harzianum CBS 226.95</name>
    <dbReference type="NCBI Taxonomy" id="983964"/>
    <lineage>
        <taxon>Eukaryota</taxon>
        <taxon>Fungi</taxon>
        <taxon>Dikarya</taxon>
        <taxon>Ascomycota</taxon>
        <taxon>Pezizomycotina</taxon>
        <taxon>Sordariomycetes</taxon>
        <taxon>Hypocreomycetidae</taxon>
        <taxon>Hypocreales</taxon>
        <taxon>Hypocreaceae</taxon>
        <taxon>Trichoderma</taxon>
    </lineage>
</organism>
<dbReference type="RefSeq" id="XP_024778858.1">
    <property type="nucleotide sequence ID" value="XM_024913138.1"/>
</dbReference>
<keyword evidence="1" id="KW-0732">Signal</keyword>
<dbReference type="GeneID" id="36621699"/>
<evidence type="ECO:0000256" key="1">
    <source>
        <dbReference type="SAM" id="SignalP"/>
    </source>
</evidence>
<evidence type="ECO:0008006" key="4">
    <source>
        <dbReference type="Google" id="ProtNLM"/>
    </source>
</evidence>
<sequence length="78" mass="7935">MQFNINLIAAAILFAPAALAIGPGKCFFGGAFGAGSCHSLDFNGNPTDTFSDCPTSSPCTNNLNDCNQDALNGVTTCS</sequence>